<dbReference type="InterPro" id="IPR036291">
    <property type="entry name" value="NAD(P)-bd_dom_sf"/>
</dbReference>
<comment type="caution">
    <text evidence="4">The sequence shown here is derived from an EMBL/GenBank/DDBJ whole genome shotgun (WGS) entry which is preliminary data.</text>
</comment>
<dbReference type="Gene3D" id="3.40.50.720">
    <property type="entry name" value="NAD(P)-binding Rossmann-like Domain"/>
    <property type="match status" value="1"/>
</dbReference>
<evidence type="ECO:0000259" key="3">
    <source>
        <dbReference type="Pfam" id="PF02774"/>
    </source>
</evidence>
<protein>
    <submittedName>
        <fullName evidence="4">Aspartate semialdehyde dehydrogenase</fullName>
    </submittedName>
</protein>
<dbReference type="GO" id="GO:0046983">
    <property type="term" value="F:protein dimerization activity"/>
    <property type="evidence" value="ECO:0007669"/>
    <property type="project" value="InterPro"/>
</dbReference>
<dbReference type="RefSeq" id="WP_170165107.1">
    <property type="nucleotide sequence ID" value="NZ_RJVI01000002.1"/>
</dbReference>
<accession>A0A3N1Y2V7</accession>
<dbReference type="SUPFAM" id="SSF55347">
    <property type="entry name" value="Glyceraldehyde-3-phosphate dehydrogenase-like, C-terminal domain"/>
    <property type="match status" value="1"/>
</dbReference>
<dbReference type="Pfam" id="PF01118">
    <property type="entry name" value="Semialdhyde_dh"/>
    <property type="match status" value="1"/>
</dbReference>
<dbReference type="Gene3D" id="3.30.360.10">
    <property type="entry name" value="Dihydrodipicolinate Reductase, domain 2"/>
    <property type="match status" value="1"/>
</dbReference>
<reference evidence="4 5" key="1">
    <citation type="submission" date="2018-11" db="EMBL/GenBank/DDBJ databases">
        <title>Genomic Encyclopedia of Type Strains, Phase IV (KMG-IV): sequencing the most valuable type-strain genomes for metagenomic binning, comparative biology and taxonomic classification.</title>
        <authorList>
            <person name="Goeker M."/>
        </authorList>
    </citation>
    <scope>NUCLEOTIDE SEQUENCE [LARGE SCALE GENOMIC DNA]</scope>
    <source>
        <strain evidence="4 5">DSM 100275</strain>
    </source>
</reference>
<dbReference type="PIRSF" id="PIRSF000148">
    <property type="entry name" value="ASA_dh"/>
    <property type="match status" value="1"/>
</dbReference>
<feature type="domain" description="Semialdehyde dehydrogenase dimerisation" evidence="3">
    <location>
        <begin position="130"/>
        <end position="300"/>
    </location>
</feature>
<dbReference type="CDD" id="cd18129">
    <property type="entry name" value="ASADH_C_USG1_like"/>
    <property type="match status" value="1"/>
</dbReference>
<proteinExistence type="inferred from homology"/>
<dbReference type="Pfam" id="PF02774">
    <property type="entry name" value="Semialdhyde_dhC"/>
    <property type="match status" value="1"/>
</dbReference>
<evidence type="ECO:0000259" key="2">
    <source>
        <dbReference type="Pfam" id="PF01118"/>
    </source>
</evidence>
<dbReference type="Proteomes" id="UP000276634">
    <property type="component" value="Unassembled WGS sequence"/>
</dbReference>
<organism evidence="4 5">
    <name type="scientific">Inmirania thermothiophila</name>
    <dbReference type="NCBI Taxonomy" id="1750597"/>
    <lineage>
        <taxon>Bacteria</taxon>
        <taxon>Pseudomonadati</taxon>
        <taxon>Pseudomonadota</taxon>
        <taxon>Gammaproteobacteria</taxon>
        <taxon>Chromatiales</taxon>
        <taxon>Ectothiorhodospiraceae</taxon>
        <taxon>Inmirania</taxon>
    </lineage>
</organism>
<dbReference type="PANTHER" id="PTHR46278">
    <property type="entry name" value="DEHYDROGENASE, PUTATIVE-RELATED"/>
    <property type="match status" value="1"/>
</dbReference>
<evidence type="ECO:0000313" key="5">
    <source>
        <dbReference type="Proteomes" id="UP000276634"/>
    </source>
</evidence>
<dbReference type="SUPFAM" id="SSF51735">
    <property type="entry name" value="NAD(P)-binding Rossmann-fold domains"/>
    <property type="match status" value="1"/>
</dbReference>
<evidence type="ECO:0000256" key="1">
    <source>
        <dbReference type="ARBA" id="ARBA00010584"/>
    </source>
</evidence>
<gene>
    <name evidence="4" type="ORF">EDC57_2052</name>
</gene>
<evidence type="ECO:0000313" key="4">
    <source>
        <dbReference type="EMBL" id="ROR32838.1"/>
    </source>
</evidence>
<dbReference type="GO" id="GO:0051287">
    <property type="term" value="F:NAD binding"/>
    <property type="evidence" value="ECO:0007669"/>
    <property type="project" value="InterPro"/>
</dbReference>
<dbReference type="PANTHER" id="PTHR46278:SF2">
    <property type="entry name" value="ASPARTATE-SEMIALDEHYDE DEHYDROGENASE"/>
    <property type="match status" value="1"/>
</dbReference>
<dbReference type="InterPro" id="IPR012280">
    <property type="entry name" value="Semialdhyde_DH_dimer_dom"/>
</dbReference>
<sequence length="318" mass="30993">MSAPALAVLGAAGSLGRVVLERLAEAGVEAARVGAWDGAEAAGDTVPFGAAELPVGALAAFDPGAAAVVLVALPPREAAAWAARCAGAGCAVVRLGGEDDGIVLMPGGAAAPGAVATVPDALPLALALALRPLADEAGLEALHVVTYEAASGRGREGVEELARQSALLLNGRPVEPVVFPGRIAFNVLPLGDAQGAARAEAALAAALGRLLGIAPPPLALTRTEVPVFFGHAAAVHLRPARPLAPQRAQALLAAAPGLAAGGSAAAPATEALGTGAVHVGRVRADGTGGLALWVAVDDLRLLAEVAVGAVLPLVGGGR</sequence>
<dbReference type="GO" id="GO:0016620">
    <property type="term" value="F:oxidoreductase activity, acting on the aldehyde or oxo group of donors, NAD or NADP as acceptor"/>
    <property type="evidence" value="ECO:0007669"/>
    <property type="project" value="InterPro"/>
</dbReference>
<comment type="similarity">
    <text evidence="1">Belongs to the aspartate-semialdehyde dehydrogenase family.</text>
</comment>
<dbReference type="GO" id="GO:0008652">
    <property type="term" value="P:amino acid biosynthetic process"/>
    <property type="evidence" value="ECO:0007669"/>
    <property type="project" value="InterPro"/>
</dbReference>
<name>A0A3N1Y2V7_9GAMM</name>
<dbReference type="EMBL" id="RJVI01000002">
    <property type="protein sequence ID" value="ROR32838.1"/>
    <property type="molecule type" value="Genomic_DNA"/>
</dbReference>
<dbReference type="AlphaFoldDB" id="A0A3N1Y2V7"/>
<keyword evidence="5" id="KW-1185">Reference proteome</keyword>
<feature type="domain" description="Semialdehyde dehydrogenase NAD-binding" evidence="2">
    <location>
        <begin position="7"/>
        <end position="95"/>
    </location>
</feature>
<dbReference type="InterPro" id="IPR000534">
    <property type="entry name" value="Semialdehyde_DH_NAD-bd"/>
</dbReference>